<keyword evidence="5" id="KW-0732">Signal</keyword>
<evidence type="ECO:0000256" key="2">
    <source>
        <dbReference type="ARBA" id="ARBA00023008"/>
    </source>
</evidence>
<feature type="chain" id="PRO_5035922925" description="Phytocyanin domain-containing protein" evidence="5">
    <location>
        <begin position="24"/>
        <end position="184"/>
    </location>
</feature>
<feature type="signal peptide" evidence="5">
    <location>
        <begin position="1"/>
        <end position="23"/>
    </location>
</feature>
<dbReference type="AlphaFoldDB" id="A0A8T2V6W8"/>
<dbReference type="GO" id="GO:0009055">
    <property type="term" value="F:electron transfer activity"/>
    <property type="evidence" value="ECO:0007669"/>
    <property type="project" value="InterPro"/>
</dbReference>
<comment type="caution">
    <text evidence="7">The sequence shown here is derived from an EMBL/GenBank/DDBJ whole genome shotgun (WGS) entry which is preliminary data.</text>
</comment>
<reference evidence="7" key="1">
    <citation type="submission" date="2021-08" db="EMBL/GenBank/DDBJ databases">
        <title>WGS assembly of Ceratopteris richardii.</title>
        <authorList>
            <person name="Marchant D.B."/>
            <person name="Chen G."/>
            <person name="Jenkins J."/>
            <person name="Shu S."/>
            <person name="Leebens-Mack J."/>
            <person name="Grimwood J."/>
            <person name="Schmutz J."/>
            <person name="Soltis P."/>
            <person name="Soltis D."/>
            <person name="Chen Z.-H."/>
        </authorList>
    </citation>
    <scope>NUCLEOTIDE SEQUENCE</scope>
    <source>
        <strain evidence="7">Whitten #5841</strain>
        <tissue evidence="7">Leaf</tissue>
    </source>
</reference>
<evidence type="ECO:0000313" key="8">
    <source>
        <dbReference type="Proteomes" id="UP000825935"/>
    </source>
</evidence>
<keyword evidence="2" id="KW-0186">Copper</keyword>
<proteinExistence type="predicted"/>
<evidence type="ECO:0000256" key="1">
    <source>
        <dbReference type="ARBA" id="ARBA00022723"/>
    </source>
</evidence>
<dbReference type="FunFam" id="2.60.40.420:FF:000003">
    <property type="entry name" value="Blue copper"/>
    <property type="match status" value="1"/>
</dbReference>
<feature type="transmembrane region" description="Helical" evidence="4">
    <location>
        <begin position="163"/>
        <end position="183"/>
    </location>
</feature>
<gene>
    <name evidence="7" type="ORF">KP509_02G003300</name>
</gene>
<keyword evidence="1" id="KW-0479">Metal-binding</keyword>
<dbReference type="GO" id="GO:0005886">
    <property type="term" value="C:plasma membrane"/>
    <property type="evidence" value="ECO:0007669"/>
    <property type="project" value="TreeGrafter"/>
</dbReference>
<dbReference type="Proteomes" id="UP000825935">
    <property type="component" value="Chromosome 2"/>
</dbReference>
<evidence type="ECO:0000256" key="4">
    <source>
        <dbReference type="SAM" id="Phobius"/>
    </source>
</evidence>
<dbReference type="InterPro" id="IPR028871">
    <property type="entry name" value="BlueCu_1_BS"/>
</dbReference>
<dbReference type="GO" id="GO:0046872">
    <property type="term" value="F:metal ion binding"/>
    <property type="evidence" value="ECO:0007669"/>
    <property type="project" value="UniProtKB-KW"/>
</dbReference>
<feature type="domain" description="Phytocyanin" evidence="6">
    <location>
        <begin position="27"/>
        <end position="126"/>
    </location>
</feature>
<dbReference type="CDD" id="cd04216">
    <property type="entry name" value="Phytocyanin"/>
    <property type="match status" value="1"/>
</dbReference>
<keyword evidence="4" id="KW-0472">Membrane</keyword>
<keyword evidence="8" id="KW-1185">Reference proteome</keyword>
<dbReference type="OMA" id="WISRIRF"/>
<organism evidence="7 8">
    <name type="scientific">Ceratopteris richardii</name>
    <name type="common">Triangle waterfern</name>
    <dbReference type="NCBI Taxonomy" id="49495"/>
    <lineage>
        <taxon>Eukaryota</taxon>
        <taxon>Viridiplantae</taxon>
        <taxon>Streptophyta</taxon>
        <taxon>Embryophyta</taxon>
        <taxon>Tracheophyta</taxon>
        <taxon>Polypodiopsida</taxon>
        <taxon>Polypodiidae</taxon>
        <taxon>Polypodiales</taxon>
        <taxon>Pteridineae</taxon>
        <taxon>Pteridaceae</taxon>
        <taxon>Parkerioideae</taxon>
        <taxon>Ceratopteris</taxon>
    </lineage>
</organism>
<keyword evidence="3" id="KW-0325">Glycoprotein</keyword>
<dbReference type="InterPro" id="IPR039391">
    <property type="entry name" value="Phytocyanin-like"/>
</dbReference>
<name>A0A8T2V6W8_CERRI</name>
<dbReference type="PANTHER" id="PTHR33021">
    <property type="entry name" value="BLUE COPPER PROTEIN"/>
    <property type="match status" value="1"/>
</dbReference>
<dbReference type="Pfam" id="PF02298">
    <property type="entry name" value="Cu_bind_like"/>
    <property type="match status" value="1"/>
</dbReference>
<dbReference type="PANTHER" id="PTHR33021:SF339">
    <property type="entry name" value="OS07G0570600 PROTEIN"/>
    <property type="match status" value="1"/>
</dbReference>
<dbReference type="EMBL" id="CM035407">
    <property type="protein sequence ID" value="KAH7442808.1"/>
    <property type="molecule type" value="Genomic_DNA"/>
</dbReference>
<keyword evidence="4" id="KW-0812">Transmembrane</keyword>
<dbReference type="InterPro" id="IPR008972">
    <property type="entry name" value="Cupredoxin"/>
</dbReference>
<keyword evidence="4" id="KW-1133">Transmembrane helix</keyword>
<evidence type="ECO:0000256" key="5">
    <source>
        <dbReference type="SAM" id="SignalP"/>
    </source>
</evidence>
<evidence type="ECO:0000313" key="7">
    <source>
        <dbReference type="EMBL" id="KAH7442808.1"/>
    </source>
</evidence>
<protein>
    <recommendedName>
        <fullName evidence="6">Phytocyanin domain-containing protein</fullName>
    </recommendedName>
</protein>
<dbReference type="Gene3D" id="2.60.40.420">
    <property type="entry name" value="Cupredoxins - blue copper proteins"/>
    <property type="match status" value="1"/>
</dbReference>
<evidence type="ECO:0000256" key="3">
    <source>
        <dbReference type="ARBA" id="ARBA00023180"/>
    </source>
</evidence>
<dbReference type="SUPFAM" id="SSF49503">
    <property type="entry name" value="Cupredoxins"/>
    <property type="match status" value="1"/>
</dbReference>
<dbReference type="PROSITE" id="PS00196">
    <property type="entry name" value="COPPER_BLUE"/>
    <property type="match status" value="1"/>
</dbReference>
<dbReference type="PROSITE" id="PS51485">
    <property type="entry name" value="PHYTOCYANIN"/>
    <property type="match status" value="1"/>
</dbReference>
<dbReference type="OrthoDB" id="687943at2759"/>
<dbReference type="InterPro" id="IPR003245">
    <property type="entry name" value="Phytocyanin_dom"/>
</dbReference>
<evidence type="ECO:0000259" key="6">
    <source>
        <dbReference type="PROSITE" id="PS51485"/>
    </source>
</evidence>
<accession>A0A8T2V6W8</accession>
<sequence>MAEFRKLCRLLMMAMVIIGSAKGANGRRYVVGADQGWDTGFNYSEWTSGKAFFVGDSLYFDYFREDHNVVQVDFEGFTTCNITNSIATYTAGRSTVELDREGTFYFVCSLGDHCLEGQRLQVSVLAKPAIPPSPDFLGPSSALNQNVPSSAASLSFAFCFLQFNSFISPPVLVLVIGWFSYLLL</sequence>